<sequence>MLGHERPLTCAQTWSDSAIRQYLNPIVPVFIRMPRKEQRQTGGESPPQARHHHGAAVVAVVAAAGSGPATSGGVKRLSTRGTPRGYAATARHHMVIDRGFSGVPGFRGVSPAVAADAPPIATPRRRLRGHERGGLDDDGGVVTMACKAGDDGGSVVIVRDSPESGLDLVEILAALVGGFLIWEMGFCCGRLGGFWLVGGWTINPLGVFCLCATIILTTLGVRGDGEVDALDLRWGGWRGEFLERWFVGFVNWRMSSMGELTFFLGLQVQQKKDDIFISQDKYVDKTLKKFRFTKVKTASTPMETQKPLLKDEDGEEVDVHMYRYLKGQPKLGLWYSKDSPFDLVAYTDSYYAGASLDRTSTTRDLLAKAFDNGIGVNAGDSKLMLLDGTKIIVTEASVRSDLQLADEEAVEYLPNYTIFE</sequence>
<reference evidence="1" key="1">
    <citation type="journal article" date="2022" name="Int. J. Mol. Sci.">
        <title>Draft Genome of Tanacetum Coccineum: Genomic Comparison of Closely Related Tanacetum-Family Plants.</title>
        <authorList>
            <person name="Yamashiro T."/>
            <person name="Shiraishi A."/>
            <person name="Nakayama K."/>
            <person name="Satake H."/>
        </authorList>
    </citation>
    <scope>NUCLEOTIDE SEQUENCE</scope>
</reference>
<protein>
    <submittedName>
        <fullName evidence="1">Ribonuclease H-like domain-containing protein</fullName>
    </submittedName>
</protein>
<dbReference type="Proteomes" id="UP001151760">
    <property type="component" value="Unassembled WGS sequence"/>
</dbReference>
<accession>A0ABQ4ZLI0</accession>
<evidence type="ECO:0000313" key="1">
    <source>
        <dbReference type="EMBL" id="GJS89663.1"/>
    </source>
</evidence>
<organism evidence="1 2">
    <name type="scientific">Tanacetum coccineum</name>
    <dbReference type="NCBI Taxonomy" id="301880"/>
    <lineage>
        <taxon>Eukaryota</taxon>
        <taxon>Viridiplantae</taxon>
        <taxon>Streptophyta</taxon>
        <taxon>Embryophyta</taxon>
        <taxon>Tracheophyta</taxon>
        <taxon>Spermatophyta</taxon>
        <taxon>Magnoliopsida</taxon>
        <taxon>eudicotyledons</taxon>
        <taxon>Gunneridae</taxon>
        <taxon>Pentapetalae</taxon>
        <taxon>asterids</taxon>
        <taxon>campanulids</taxon>
        <taxon>Asterales</taxon>
        <taxon>Asteraceae</taxon>
        <taxon>Asteroideae</taxon>
        <taxon>Anthemideae</taxon>
        <taxon>Anthemidinae</taxon>
        <taxon>Tanacetum</taxon>
    </lineage>
</organism>
<keyword evidence="2" id="KW-1185">Reference proteome</keyword>
<gene>
    <name evidence="1" type="ORF">Tco_0772299</name>
</gene>
<name>A0ABQ4ZLI0_9ASTR</name>
<dbReference type="EMBL" id="BQNB010011366">
    <property type="protein sequence ID" value="GJS89663.1"/>
    <property type="molecule type" value="Genomic_DNA"/>
</dbReference>
<proteinExistence type="predicted"/>
<comment type="caution">
    <text evidence="1">The sequence shown here is derived from an EMBL/GenBank/DDBJ whole genome shotgun (WGS) entry which is preliminary data.</text>
</comment>
<evidence type="ECO:0000313" key="2">
    <source>
        <dbReference type="Proteomes" id="UP001151760"/>
    </source>
</evidence>
<reference evidence="1" key="2">
    <citation type="submission" date="2022-01" db="EMBL/GenBank/DDBJ databases">
        <authorList>
            <person name="Yamashiro T."/>
            <person name="Shiraishi A."/>
            <person name="Satake H."/>
            <person name="Nakayama K."/>
        </authorList>
    </citation>
    <scope>NUCLEOTIDE SEQUENCE</scope>
</reference>